<dbReference type="CDD" id="cd00198">
    <property type="entry name" value="vWFA"/>
    <property type="match status" value="1"/>
</dbReference>
<organism evidence="3 4">
    <name type="scientific">Moraxella nonliquefaciens</name>
    <dbReference type="NCBI Taxonomy" id="478"/>
    <lineage>
        <taxon>Bacteria</taxon>
        <taxon>Pseudomonadati</taxon>
        <taxon>Pseudomonadota</taxon>
        <taxon>Gammaproteobacteria</taxon>
        <taxon>Moraxellales</taxon>
        <taxon>Moraxellaceae</taxon>
        <taxon>Moraxella</taxon>
    </lineage>
</organism>
<accession>A0A1B8PIS7</accession>
<dbReference type="OrthoDB" id="9761650at2"/>
<proteinExistence type="predicted"/>
<dbReference type="InterPro" id="IPR018698">
    <property type="entry name" value="VWA-like_dom"/>
</dbReference>
<dbReference type="PANTHER" id="PTHR38730">
    <property type="entry name" value="SLL7028 PROTEIN"/>
    <property type="match status" value="1"/>
</dbReference>
<comment type="caution">
    <text evidence="3">The sequence shown here is derived from an EMBL/GenBank/DDBJ whole genome shotgun (WGS) entry which is preliminary data.</text>
</comment>
<name>A0A1B8PIS7_MORNO</name>
<dbReference type="PANTHER" id="PTHR38730:SF1">
    <property type="entry name" value="SLL7028 PROTEIN"/>
    <property type="match status" value="1"/>
</dbReference>
<evidence type="ECO:0000313" key="3">
    <source>
        <dbReference type="EMBL" id="OBX49461.1"/>
    </source>
</evidence>
<dbReference type="InterPro" id="IPR036465">
    <property type="entry name" value="vWFA_dom_sf"/>
</dbReference>
<dbReference type="Gene3D" id="3.40.50.410">
    <property type="entry name" value="von Willebrand factor, type A domain"/>
    <property type="match status" value="1"/>
</dbReference>
<evidence type="ECO:0008006" key="5">
    <source>
        <dbReference type="Google" id="ProtNLM"/>
    </source>
</evidence>
<evidence type="ECO:0000259" key="1">
    <source>
        <dbReference type="Pfam" id="PF09967"/>
    </source>
</evidence>
<dbReference type="AlphaFoldDB" id="A0A1B8PIS7"/>
<dbReference type="SUPFAM" id="SSF53300">
    <property type="entry name" value="vWA-like"/>
    <property type="match status" value="1"/>
</dbReference>
<dbReference type="Proteomes" id="UP000092671">
    <property type="component" value="Unassembled WGS sequence"/>
</dbReference>
<feature type="domain" description="Putative metallopeptidase" evidence="2">
    <location>
        <begin position="13"/>
        <end position="234"/>
    </location>
</feature>
<gene>
    <name evidence="3" type="ORF">A9Z60_03580</name>
</gene>
<dbReference type="InterPro" id="IPR025154">
    <property type="entry name" value="Put_metallopeptidase_dom"/>
</dbReference>
<evidence type="ECO:0000313" key="4">
    <source>
        <dbReference type="Proteomes" id="UP000092671"/>
    </source>
</evidence>
<feature type="domain" description="VWA-like" evidence="1">
    <location>
        <begin position="243"/>
        <end position="364"/>
    </location>
</feature>
<reference evidence="3 4" key="1">
    <citation type="submission" date="2016-06" db="EMBL/GenBank/DDBJ databases">
        <title>Draft genome of Moraxella nonliquefaciens CCUG 60284.</title>
        <authorList>
            <person name="Salva-Serra F."/>
            <person name="Engstrom-Jakobsson H."/>
            <person name="Thorell K."/>
            <person name="Gonzales-Siles L."/>
            <person name="Karlsson R."/>
            <person name="Boulund F."/>
            <person name="Engstrand L."/>
            <person name="Kristiansson E."/>
            <person name="Moore E."/>
        </authorList>
    </citation>
    <scope>NUCLEOTIDE SEQUENCE [LARGE SCALE GENOMIC DNA]</scope>
    <source>
        <strain evidence="3 4">CCUG 60284</strain>
    </source>
</reference>
<protein>
    <recommendedName>
        <fullName evidence="5">Metallopeptidase domain-containing protein</fullName>
    </recommendedName>
</protein>
<evidence type="ECO:0000259" key="2">
    <source>
        <dbReference type="Pfam" id="PF13203"/>
    </source>
</evidence>
<dbReference type="EMBL" id="LZDN01000039">
    <property type="protein sequence ID" value="OBX49461.1"/>
    <property type="molecule type" value="Genomic_DNA"/>
</dbReference>
<dbReference type="RefSeq" id="WP_066893688.1">
    <property type="nucleotide sequence ID" value="NZ_LZDN01000039.1"/>
</dbReference>
<sequence>MDTNHVKNEISYAKVRLFNQSNMVFTSSLCSMLETVLTDEVPYGATNGKQLLINPKTFVELTDSEQVFLLAHETLHVAYLHTLRKDDRDHQIFNMACDYVINLELVNQGMSMIQGGLLDRKYRGMSSEEVYDLLSKDNKPKPNNALGNDIIPSDKSATEEITSKIIQAVHQAQRSNNYGSVPDSVKRYIENLHKPKVNWKAVLKRFMLNAGKADYSWKKPRKKLLNQGFYLPSINSFGLGKVTFAIDTSGSVDDNMFSQFISEIHHVFKQLNPDSIDLMLFDTSVKVHKPINSINELNKVELVGCGGTDLTDTLEKYTKTNSKALIVITDGYFNTRLTNPKKPVLWVIFNNPRFTASFGKVIHFKLE</sequence>
<dbReference type="Pfam" id="PF13203">
    <property type="entry name" value="DUF2201_N"/>
    <property type="match status" value="1"/>
</dbReference>
<dbReference type="Pfam" id="PF09967">
    <property type="entry name" value="DUF2201"/>
    <property type="match status" value="1"/>
</dbReference>